<dbReference type="SUPFAM" id="SSF53335">
    <property type="entry name" value="S-adenosyl-L-methionine-dependent methyltransferases"/>
    <property type="match status" value="1"/>
</dbReference>
<comment type="caution">
    <text evidence="2">The sequence shown here is derived from an EMBL/GenBank/DDBJ whole genome shotgun (WGS) entry which is preliminary data.</text>
</comment>
<dbReference type="InterPro" id="IPR013216">
    <property type="entry name" value="Methyltransf_11"/>
</dbReference>
<protein>
    <submittedName>
        <fullName evidence="2">Class I SAM-dependent methyltransferase</fullName>
    </submittedName>
</protein>
<dbReference type="PANTHER" id="PTHR43861">
    <property type="entry name" value="TRANS-ACONITATE 2-METHYLTRANSFERASE-RELATED"/>
    <property type="match status" value="1"/>
</dbReference>
<dbReference type="Pfam" id="PF08241">
    <property type="entry name" value="Methyltransf_11"/>
    <property type="match status" value="1"/>
</dbReference>
<dbReference type="EMBL" id="JAFLVT010000008">
    <property type="protein sequence ID" value="MBO0449428.1"/>
    <property type="molecule type" value="Genomic_DNA"/>
</dbReference>
<keyword evidence="2" id="KW-0808">Transferase</keyword>
<name>A0ABS3H7I8_9ENTE</name>
<proteinExistence type="predicted"/>
<keyword evidence="2" id="KW-0489">Methyltransferase</keyword>
<dbReference type="GO" id="GO:0032259">
    <property type="term" value="P:methylation"/>
    <property type="evidence" value="ECO:0007669"/>
    <property type="project" value="UniProtKB-KW"/>
</dbReference>
<reference evidence="2 3" key="1">
    <citation type="submission" date="2021-03" db="EMBL/GenBank/DDBJ databases">
        <title>Enterococcal diversity collection.</title>
        <authorList>
            <person name="Gilmore M.S."/>
            <person name="Schwartzman J."/>
            <person name="Van Tyne D."/>
            <person name="Martin M."/>
            <person name="Earl A.M."/>
            <person name="Manson A.L."/>
            <person name="Straub T."/>
            <person name="Salamzade R."/>
            <person name="Saavedra J."/>
            <person name="Lebreton F."/>
            <person name="Prichula J."/>
            <person name="Schaufler K."/>
            <person name="Gaca A."/>
            <person name="Sgardioli B."/>
            <person name="Wagenaar J."/>
            <person name="Strong T."/>
        </authorList>
    </citation>
    <scope>NUCLEOTIDE SEQUENCE [LARGE SCALE GENOMIC DNA]</scope>
    <source>
        <strain evidence="2 3">MJM12</strain>
    </source>
</reference>
<dbReference type="Gene3D" id="3.40.50.150">
    <property type="entry name" value="Vaccinia Virus protein VP39"/>
    <property type="match status" value="1"/>
</dbReference>
<dbReference type="Proteomes" id="UP000664256">
    <property type="component" value="Unassembled WGS sequence"/>
</dbReference>
<sequence length="242" mass="27900">MENIYDNETFFYKYSQMDRSQKGLTGAGEWPTLQKLLPDFKEKTVLDLGCGYGWHCLYAAKYGAKNVTGVDLSKKMLTVAKQKTKEYPVHYLQADIATISFPADSFDIVMSSLAIHYVADFASLIANIKSYLKPEGILLFSVEHPAFTAEGSEDWYYDDNGNILHYPLDHYFTEGLRKTNFLGEKVVKYHRTLTTYLQTLLKNDFTLLDVVEPLPPKDRWHEDGMKEELRRPMMLLIKAQKN</sequence>
<accession>A0ABS3H7I8</accession>
<gene>
    <name evidence="2" type="ORF">JZO76_07730</name>
</gene>
<evidence type="ECO:0000313" key="3">
    <source>
        <dbReference type="Proteomes" id="UP000664256"/>
    </source>
</evidence>
<evidence type="ECO:0000259" key="1">
    <source>
        <dbReference type="Pfam" id="PF08241"/>
    </source>
</evidence>
<organism evidence="2 3">
    <name type="scientific">Candidatus Enterococcus myersii</name>
    <dbReference type="NCBI Taxonomy" id="2815322"/>
    <lineage>
        <taxon>Bacteria</taxon>
        <taxon>Bacillati</taxon>
        <taxon>Bacillota</taxon>
        <taxon>Bacilli</taxon>
        <taxon>Lactobacillales</taxon>
        <taxon>Enterococcaceae</taxon>
        <taxon>Enterococcus</taxon>
    </lineage>
</organism>
<feature type="domain" description="Methyltransferase type 11" evidence="1">
    <location>
        <begin position="46"/>
        <end position="140"/>
    </location>
</feature>
<dbReference type="CDD" id="cd02440">
    <property type="entry name" value="AdoMet_MTases"/>
    <property type="match status" value="1"/>
</dbReference>
<keyword evidence="3" id="KW-1185">Reference proteome</keyword>
<evidence type="ECO:0000313" key="2">
    <source>
        <dbReference type="EMBL" id="MBO0449428.1"/>
    </source>
</evidence>
<dbReference type="RefSeq" id="WP_206903536.1">
    <property type="nucleotide sequence ID" value="NZ_JAFLVT010000008.1"/>
</dbReference>
<dbReference type="GO" id="GO:0008168">
    <property type="term" value="F:methyltransferase activity"/>
    <property type="evidence" value="ECO:0007669"/>
    <property type="project" value="UniProtKB-KW"/>
</dbReference>
<dbReference type="PANTHER" id="PTHR43861:SF1">
    <property type="entry name" value="TRANS-ACONITATE 2-METHYLTRANSFERASE"/>
    <property type="match status" value="1"/>
</dbReference>
<dbReference type="InterPro" id="IPR029063">
    <property type="entry name" value="SAM-dependent_MTases_sf"/>
</dbReference>